<dbReference type="InterPro" id="IPR013762">
    <property type="entry name" value="Integrase-like_cat_sf"/>
</dbReference>
<protein>
    <submittedName>
        <fullName evidence="4">Site-specific integrase</fullName>
    </submittedName>
</protein>
<reference evidence="4 5" key="1">
    <citation type="submission" date="2018-09" db="EMBL/GenBank/DDBJ databases">
        <title>Genome sequencing of Nocardioides immobilis CCTCC AB 2017083 for comparison to Nocardioides silvaticus.</title>
        <authorList>
            <person name="Li C."/>
            <person name="Wang G."/>
        </authorList>
    </citation>
    <scope>NUCLEOTIDE SEQUENCE [LARGE SCALE GENOMIC DNA]</scope>
    <source>
        <strain evidence="4 5">CCTCC AB 2017083</strain>
    </source>
</reference>
<dbReference type="GO" id="GO:0006310">
    <property type="term" value="P:DNA recombination"/>
    <property type="evidence" value="ECO:0007669"/>
    <property type="project" value="UniProtKB-KW"/>
</dbReference>
<evidence type="ECO:0000259" key="3">
    <source>
        <dbReference type="PROSITE" id="PS51898"/>
    </source>
</evidence>
<keyword evidence="5" id="KW-1185">Reference proteome</keyword>
<keyword evidence="1" id="KW-0233">DNA recombination</keyword>
<dbReference type="InterPro" id="IPR011010">
    <property type="entry name" value="DNA_brk_join_enz"/>
</dbReference>
<proteinExistence type="predicted"/>
<dbReference type="GO" id="GO:0003677">
    <property type="term" value="F:DNA binding"/>
    <property type="evidence" value="ECO:0007669"/>
    <property type="project" value="InterPro"/>
</dbReference>
<dbReference type="Proteomes" id="UP000283644">
    <property type="component" value="Unassembled WGS sequence"/>
</dbReference>
<comment type="caution">
    <text evidence="4">The sequence shown here is derived from an EMBL/GenBank/DDBJ whole genome shotgun (WGS) entry which is preliminary data.</text>
</comment>
<dbReference type="PROSITE" id="PS51898">
    <property type="entry name" value="TYR_RECOMBINASE"/>
    <property type="match status" value="1"/>
</dbReference>
<dbReference type="SUPFAM" id="SSF56349">
    <property type="entry name" value="DNA breaking-rejoining enzymes"/>
    <property type="match status" value="1"/>
</dbReference>
<dbReference type="GO" id="GO:0015074">
    <property type="term" value="P:DNA integration"/>
    <property type="evidence" value="ECO:0007669"/>
    <property type="project" value="InterPro"/>
</dbReference>
<feature type="compositionally biased region" description="Basic and acidic residues" evidence="2">
    <location>
        <begin position="821"/>
        <end position="830"/>
    </location>
</feature>
<dbReference type="Pfam" id="PF00589">
    <property type="entry name" value="Phage_integrase"/>
    <property type="match status" value="1"/>
</dbReference>
<sequence>MVGAATDAASASSGPVKPTGAQLLAAFPPRPIASSWPATEASRSAVLARVLAAPFTLDNPASQQTRRLGVLAVLNWLQTHPGDSWQQRWRASGAEDRSDWRDLLTTAAAGRSRARTDTGTHLPHLSPGLLVLICADVIRPSVGWLLRFAPARRNLATEMARTRDAAAFAALAESCTQGRVGLQSGQQALTRVAVIVAAKGGPVAAVRVGDCVELLQVAAGMRATSEGHAHSPLFYHLLRSHGVLGEDAPAAIEMFSGRGQPTCEQLIDRYKITCRPVRDVLVDYLRERQPSVDFSSLQRFAYLLGKLFWADLEAHHPGIDSLQLPRDVAVAWKQRVMTRTRTTTSPAGEPVTQVSVRLDGRSVLSAVRAFYLDLAEWADDDPGRWGPWAVRCPVSASDVSHKKDRSRRKSRMDARTRERLPVLPALVSWVDAERARTAEVLAAAERTQPGGLFTTAGQTLRRAVMKTETTGRIWAEHPDTGQRRDLTFEDHRGFWTWAMVEVLRHTGIRIEELTELSHHSLIQYRLPATSELIPLLQIAPSKTDAERLLVISPELADVLSTIVARVRSGQHHVPMVVSYDKNERVYNAPMPLLFQWRRRLENRPVSETSLRGYLDHALTALGVKDAGGRPMRYTFHDFRRLFITDAIMHGMPPHIAQLVAGHRDINTTMGYKAVYPEEVINGHRAFIARRRSLRPGQEYRVPTDEEWAEFIGHFEHRKVAVGDCGRSYDTPCIHEHSCLRCPLLRPDPAARPRLTQIRDNLIDRIAEAESHRWLGEAEGLKVSLAGARAKLAQMDQITARRNQTVHLGTPSFADTAGRTSSDPHHLRNHQ</sequence>
<gene>
    <name evidence="4" type="ORF">D0Z08_00915</name>
</gene>
<evidence type="ECO:0000313" key="4">
    <source>
        <dbReference type="EMBL" id="RHW29027.1"/>
    </source>
</evidence>
<dbReference type="EMBL" id="QXGH01000008">
    <property type="protein sequence ID" value="RHW29027.1"/>
    <property type="molecule type" value="Genomic_DNA"/>
</dbReference>
<evidence type="ECO:0000256" key="1">
    <source>
        <dbReference type="ARBA" id="ARBA00023172"/>
    </source>
</evidence>
<dbReference type="AlphaFoldDB" id="A0A417Y971"/>
<evidence type="ECO:0000313" key="5">
    <source>
        <dbReference type="Proteomes" id="UP000283644"/>
    </source>
</evidence>
<accession>A0A417Y971</accession>
<organism evidence="4 5">
    <name type="scientific">Nocardioides immobilis</name>
    <dbReference type="NCBI Taxonomy" id="2049295"/>
    <lineage>
        <taxon>Bacteria</taxon>
        <taxon>Bacillati</taxon>
        <taxon>Actinomycetota</taxon>
        <taxon>Actinomycetes</taxon>
        <taxon>Propionibacteriales</taxon>
        <taxon>Nocardioidaceae</taxon>
        <taxon>Nocardioides</taxon>
    </lineage>
</organism>
<name>A0A417Y971_9ACTN</name>
<dbReference type="InterPro" id="IPR002104">
    <property type="entry name" value="Integrase_catalytic"/>
</dbReference>
<dbReference type="Gene3D" id="1.10.443.10">
    <property type="entry name" value="Intergrase catalytic core"/>
    <property type="match status" value="1"/>
</dbReference>
<dbReference type="OrthoDB" id="7476432at2"/>
<feature type="region of interest" description="Disordered" evidence="2">
    <location>
        <begin position="808"/>
        <end position="830"/>
    </location>
</feature>
<feature type="domain" description="Tyr recombinase" evidence="3">
    <location>
        <begin position="468"/>
        <end position="684"/>
    </location>
</feature>
<evidence type="ECO:0000256" key="2">
    <source>
        <dbReference type="SAM" id="MobiDB-lite"/>
    </source>
</evidence>
<dbReference type="CDD" id="cd00397">
    <property type="entry name" value="DNA_BRE_C"/>
    <property type="match status" value="1"/>
</dbReference>